<dbReference type="RefSeq" id="WP_156052493.1">
    <property type="nucleotide sequence ID" value="NZ_JBIRUQ010000001.1"/>
</dbReference>
<keyword evidence="2" id="KW-1185">Reference proteome</keyword>
<proteinExistence type="predicted"/>
<organism evidence="1 2">
    <name type="scientific">Nocardia carnea</name>
    <dbReference type="NCBI Taxonomy" id="37328"/>
    <lineage>
        <taxon>Bacteria</taxon>
        <taxon>Bacillati</taxon>
        <taxon>Actinomycetota</taxon>
        <taxon>Actinomycetes</taxon>
        <taxon>Mycobacteriales</taxon>
        <taxon>Nocardiaceae</taxon>
        <taxon>Nocardia</taxon>
    </lineage>
</organism>
<evidence type="ECO:0000313" key="2">
    <source>
        <dbReference type="Proteomes" id="UP001611263"/>
    </source>
</evidence>
<dbReference type="EMBL" id="JBIRUQ010000001">
    <property type="protein sequence ID" value="MFI1459082.1"/>
    <property type="molecule type" value="Genomic_DNA"/>
</dbReference>
<protein>
    <recommendedName>
        <fullName evidence="3">Helix-turn-helix domain-containing protein</fullName>
    </recommendedName>
</protein>
<dbReference type="Proteomes" id="UP001611263">
    <property type="component" value="Unassembled WGS sequence"/>
</dbReference>
<evidence type="ECO:0008006" key="3">
    <source>
        <dbReference type="Google" id="ProtNLM"/>
    </source>
</evidence>
<gene>
    <name evidence="1" type="ORF">ACH4WX_00005</name>
</gene>
<comment type="caution">
    <text evidence="1">The sequence shown here is derived from an EMBL/GenBank/DDBJ whole genome shotgun (WGS) entry which is preliminary data.</text>
</comment>
<sequence>MSIESPDPQGRAVPAVSESDIAKAVAQLTLDIHRKCDELAGQLLNEAAEQDGIARPVGIEPLTGEIWIEFELTKLRIRHQANVDLELAAKSARSAGATWVQIGSACGVTRQAAYDRWGKRTQKPATGNPSRLD</sequence>
<evidence type="ECO:0000313" key="1">
    <source>
        <dbReference type="EMBL" id="MFI1459082.1"/>
    </source>
</evidence>
<dbReference type="GeneID" id="93507921"/>
<reference evidence="1 2" key="1">
    <citation type="submission" date="2024-10" db="EMBL/GenBank/DDBJ databases">
        <title>The Natural Products Discovery Center: Release of the First 8490 Sequenced Strains for Exploring Actinobacteria Biosynthetic Diversity.</title>
        <authorList>
            <person name="Kalkreuter E."/>
            <person name="Kautsar S.A."/>
            <person name="Yang D."/>
            <person name="Bader C.D."/>
            <person name="Teijaro C.N."/>
            <person name="Fluegel L."/>
            <person name="Davis C.M."/>
            <person name="Simpson J.R."/>
            <person name="Lauterbach L."/>
            <person name="Steele A.D."/>
            <person name="Gui C."/>
            <person name="Meng S."/>
            <person name="Li G."/>
            <person name="Viehrig K."/>
            <person name="Ye F."/>
            <person name="Su P."/>
            <person name="Kiefer A.F."/>
            <person name="Nichols A."/>
            <person name="Cepeda A.J."/>
            <person name="Yan W."/>
            <person name="Fan B."/>
            <person name="Jiang Y."/>
            <person name="Adhikari A."/>
            <person name="Zheng C.-J."/>
            <person name="Schuster L."/>
            <person name="Cowan T.M."/>
            <person name="Smanski M.J."/>
            <person name="Chevrette M.G."/>
            <person name="De Carvalho L.P.S."/>
            <person name="Shen B."/>
        </authorList>
    </citation>
    <scope>NUCLEOTIDE SEQUENCE [LARGE SCALE GENOMIC DNA]</scope>
    <source>
        <strain evidence="1 2">NPDC020568</strain>
    </source>
</reference>
<name>A0ABW7TFT9_9NOCA</name>
<accession>A0ABW7TFT9</accession>